<accession>C7H618</accession>
<dbReference type="AlphaFoldDB" id="C7H618"/>
<dbReference type="EMBL" id="ACOP02000047">
    <property type="protein sequence ID" value="EEU96604.1"/>
    <property type="molecule type" value="Genomic_DNA"/>
</dbReference>
<dbReference type="Proteomes" id="UP000004619">
    <property type="component" value="Unassembled WGS sequence"/>
</dbReference>
<dbReference type="HOGENOM" id="CLU_2879208_0_0_9"/>
<protein>
    <submittedName>
        <fullName evidence="2">Uncharacterized protein</fullName>
    </submittedName>
</protein>
<feature type="region of interest" description="Disordered" evidence="1">
    <location>
        <begin position="1"/>
        <end position="27"/>
    </location>
</feature>
<evidence type="ECO:0000256" key="1">
    <source>
        <dbReference type="SAM" id="MobiDB-lite"/>
    </source>
</evidence>
<comment type="caution">
    <text evidence="2">The sequence shown here is derived from an EMBL/GenBank/DDBJ whole genome shotgun (WGS) entry which is preliminary data.</text>
</comment>
<keyword evidence="3" id="KW-1185">Reference proteome</keyword>
<organism evidence="2 3">
    <name type="scientific">Faecalibacterium duncaniae (strain DSM 17677 / JCM 31915 / A2-165)</name>
    <name type="common">Faecalibacterium prausnitzii</name>
    <dbReference type="NCBI Taxonomy" id="411483"/>
    <lineage>
        <taxon>Bacteria</taxon>
        <taxon>Bacillati</taxon>
        <taxon>Bacillota</taxon>
        <taxon>Clostridia</taxon>
        <taxon>Eubacteriales</taxon>
        <taxon>Oscillospiraceae</taxon>
        <taxon>Faecalibacterium</taxon>
    </lineage>
</organism>
<dbReference type="STRING" id="411483.FAEPRAA2165_01744"/>
<feature type="region of interest" description="Disordered" evidence="1">
    <location>
        <begin position="41"/>
        <end position="63"/>
    </location>
</feature>
<dbReference type="PATRIC" id="fig|411483.3.peg.1169"/>
<sequence length="63" mass="6767">MLAPLVFPPWKTAGAPQRRANTPLPCNGGFRPKLLKALPCLPGPRRPTNSAPLSARFHHSGSL</sequence>
<name>C7H618_FAED2</name>
<proteinExistence type="predicted"/>
<gene>
    <name evidence="2" type="ORF">FAEPRAA2165_01744</name>
</gene>
<evidence type="ECO:0000313" key="3">
    <source>
        <dbReference type="Proteomes" id="UP000004619"/>
    </source>
</evidence>
<evidence type="ECO:0000313" key="2">
    <source>
        <dbReference type="EMBL" id="EEU96604.1"/>
    </source>
</evidence>
<reference evidence="2" key="1">
    <citation type="submission" date="2009-08" db="EMBL/GenBank/DDBJ databases">
        <authorList>
            <person name="Weinstock G."/>
            <person name="Sodergren E."/>
            <person name="Clifton S."/>
            <person name="Fulton L."/>
            <person name="Fulton B."/>
            <person name="Courtney L."/>
            <person name="Fronick C."/>
            <person name="Harrison M."/>
            <person name="Strong C."/>
            <person name="Farmer C."/>
            <person name="Delahaunty K."/>
            <person name="Markovic C."/>
            <person name="Hall O."/>
            <person name="Minx P."/>
            <person name="Tomlinson C."/>
            <person name="Mitreva M."/>
            <person name="Nelson J."/>
            <person name="Hou S."/>
            <person name="Wollam A."/>
            <person name="Pepin K.H."/>
            <person name="Johnson M."/>
            <person name="Bhonagiri V."/>
            <person name="Nash W.E."/>
            <person name="Warren W."/>
            <person name="Chinwalla A."/>
            <person name="Mardis E.R."/>
            <person name="Wilson R.K."/>
        </authorList>
    </citation>
    <scope>NUCLEOTIDE SEQUENCE [LARGE SCALE GENOMIC DNA]</scope>
    <source>
        <strain evidence="2">A2-165</strain>
    </source>
</reference>